<protein>
    <submittedName>
        <fullName evidence="1">Uncharacterized protein</fullName>
    </submittedName>
</protein>
<accession>A0A5E7VZ72</accession>
<dbReference type="EMBL" id="CABVJH010000001">
    <property type="protein sequence ID" value="VVQ28128.1"/>
    <property type="molecule type" value="Genomic_DNA"/>
</dbReference>
<evidence type="ECO:0000313" key="1">
    <source>
        <dbReference type="EMBL" id="VVQ28128.1"/>
    </source>
</evidence>
<proteinExistence type="predicted"/>
<reference evidence="1 2" key="1">
    <citation type="submission" date="2019-09" db="EMBL/GenBank/DDBJ databases">
        <authorList>
            <person name="Chandra G."/>
            <person name="Truman W A."/>
        </authorList>
    </citation>
    <scope>NUCLEOTIDE SEQUENCE [LARGE SCALE GENOMIC DNA]</scope>
    <source>
        <strain evidence="1">PS943</strain>
    </source>
</reference>
<name>A0A5E7VZ72_PSEFL</name>
<dbReference type="Proteomes" id="UP000325645">
    <property type="component" value="Unassembled WGS sequence"/>
</dbReference>
<gene>
    <name evidence="1" type="ORF">PS943_00721</name>
</gene>
<organism evidence="1 2">
    <name type="scientific">Pseudomonas fluorescens</name>
    <dbReference type="NCBI Taxonomy" id="294"/>
    <lineage>
        <taxon>Bacteria</taxon>
        <taxon>Pseudomonadati</taxon>
        <taxon>Pseudomonadota</taxon>
        <taxon>Gammaproteobacteria</taxon>
        <taxon>Pseudomonadales</taxon>
        <taxon>Pseudomonadaceae</taxon>
        <taxon>Pseudomonas</taxon>
    </lineage>
</organism>
<dbReference type="AlphaFoldDB" id="A0A5E7VZ72"/>
<sequence length="111" mass="12474">MHVEAFVLLKPRLHFWMLVRGIVVDDQMQLKMLGRFSIDLLEKLQPFLMPVLALDGADQASLKVIQSGERGDGAMADIIVRLRADMPDPQRQSKLGALEGLNLAFFMVSRP</sequence>
<evidence type="ECO:0000313" key="2">
    <source>
        <dbReference type="Proteomes" id="UP000325645"/>
    </source>
</evidence>